<name>A0A1E7FMX8_9STRA</name>
<reference evidence="2 3" key="1">
    <citation type="submission" date="2016-09" db="EMBL/GenBank/DDBJ databases">
        <title>Extensive genetic diversity and differential bi-allelic expression allows diatom success in the polar Southern Ocean.</title>
        <authorList>
            <consortium name="DOE Joint Genome Institute"/>
            <person name="Mock T."/>
            <person name="Otillar R.P."/>
            <person name="Strauss J."/>
            <person name="Dupont C."/>
            <person name="Frickenhaus S."/>
            <person name="Maumus F."/>
            <person name="Mcmullan M."/>
            <person name="Sanges R."/>
            <person name="Schmutz J."/>
            <person name="Toseland A."/>
            <person name="Valas R."/>
            <person name="Veluchamy A."/>
            <person name="Ward B.J."/>
            <person name="Allen A."/>
            <person name="Barry K."/>
            <person name="Falciatore A."/>
            <person name="Ferrante M."/>
            <person name="Fortunato A.E."/>
            <person name="Gloeckner G."/>
            <person name="Gruber A."/>
            <person name="Hipkin R."/>
            <person name="Janech M."/>
            <person name="Kroth P."/>
            <person name="Leese F."/>
            <person name="Lindquist E."/>
            <person name="Lyon B.R."/>
            <person name="Martin J."/>
            <person name="Mayer C."/>
            <person name="Parker M."/>
            <person name="Quesneville H."/>
            <person name="Raymond J."/>
            <person name="Uhlig C."/>
            <person name="Valentin K.U."/>
            <person name="Worden A.Z."/>
            <person name="Armbrust E.V."/>
            <person name="Bowler C."/>
            <person name="Green B."/>
            <person name="Moulton V."/>
            <person name="Van Oosterhout C."/>
            <person name="Grigoriev I."/>
        </authorList>
    </citation>
    <scope>NUCLEOTIDE SEQUENCE [LARGE SCALE GENOMIC DNA]</scope>
    <source>
        <strain evidence="2 3">CCMP1102</strain>
    </source>
</reference>
<feature type="region of interest" description="Disordered" evidence="1">
    <location>
        <begin position="93"/>
        <end position="116"/>
    </location>
</feature>
<evidence type="ECO:0000256" key="1">
    <source>
        <dbReference type="SAM" id="MobiDB-lite"/>
    </source>
</evidence>
<dbReference type="EMBL" id="KV784355">
    <property type="protein sequence ID" value="OEU19484.1"/>
    <property type="molecule type" value="Genomic_DNA"/>
</dbReference>
<feature type="compositionally biased region" description="Basic and acidic residues" evidence="1">
    <location>
        <begin position="413"/>
        <end position="425"/>
    </location>
</feature>
<dbReference type="KEGG" id="fcy:FRACYDRAFT_235541"/>
<dbReference type="OrthoDB" id="56912at2759"/>
<dbReference type="InParanoid" id="A0A1E7FMX8"/>
<feature type="region of interest" description="Disordered" evidence="1">
    <location>
        <begin position="413"/>
        <end position="438"/>
    </location>
</feature>
<evidence type="ECO:0000313" key="2">
    <source>
        <dbReference type="EMBL" id="OEU19484.1"/>
    </source>
</evidence>
<accession>A0A1E7FMX8</accession>
<feature type="compositionally biased region" description="Polar residues" evidence="1">
    <location>
        <begin position="478"/>
        <end position="487"/>
    </location>
</feature>
<gene>
    <name evidence="2" type="ORF">FRACYDRAFT_235541</name>
</gene>
<organism evidence="2 3">
    <name type="scientific">Fragilariopsis cylindrus CCMP1102</name>
    <dbReference type="NCBI Taxonomy" id="635003"/>
    <lineage>
        <taxon>Eukaryota</taxon>
        <taxon>Sar</taxon>
        <taxon>Stramenopiles</taxon>
        <taxon>Ochrophyta</taxon>
        <taxon>Bacillariophyta</taxon>
        <taxon>Bacillariophyceae</taxon>
        <taxon>Bacillariophycidae</taxon>
        <taxon>Bacillariales</taxon>
        <taxon>Bacillariaceae</taxon>
        <taxon>Fragilariopsis</taxon>
    </lineage>
</organism>
<protein>
    <submittedName>
        <fullName evidence="2">Uncharacterized protein</fullName>
    </submittedName>
</protein>
<evidence type="ECO:0000313" key="3">
    <source>
        <dbReference type="Proteomes" id="UP000095751"/>
    </source>
</evidence>
<feature type="region of interest" description="Disordered" evidence="1">
    <location>
        <begin position="174"/>
        <end position="193"/>
    </location>
</feature>
<sequence length="501" mass="56625">MENIQQHQAHHPIIDGEEEKEREIFTAEVEVNSSGHENDKFGNYSRYITIAKLAKKAISLNHDGVICLESNKIHAALKIFTAAFHTHEKLKVRMKTASSSPSSHPSLSTRNDNGSARYHDDVNALFYRYRRASSALAQNRPTSSSFSSSSRSSSIPSLEEALYLDYANICRSRHDGDENDEEEANASPSPEIILDTEDEIILRDSIRLPFYEDFPSCTFELQQQQDRQYHPAFSFLSTCHTLNLAIAHHLRGIQLLQKAQQRKRKMQILSSITQFGDDYDGDENEHTSQTSSCAHKHFDRAGHFYELTMRIEYKRSKLQQQRQKLKQCSGLYSNSWFSPQIVLACINNLGHLYYLMSGSNIGNKIDASHRYYQQLKTTVRKLIISTKKHSPSTSSMMSSMMPSSTAWNNLRREEKQSNGKDKIDGDMGETGTGTGTGTSTNDRYSYLEVFWTNASKGLKRLLTFQNIIQSQHVLQNTTSSMKSSTTPRAAHKRAAAAAASA</sequence>
<feature type="region of interest" description="Disordered" evidence="1">
    <location>
        <begin position="478"/>
        <end position="501"/>
    </location>
</feature>
<keyword evidence="3" id="KW-1185">Reference proteome</keyword>
<proteinExistence type="predicted"/>
<dbReference type="Proteomes" id="UP000095751">
    <property type="component" value="Unassembled WGS sequence"/>
</dbReference>
<feature type="compositionally biased region" description="Low complexity" evidence="1">
    <location>
        <begin position="98"/>
        <end position="108"/>
    </location>
</feature>
<dbReference type="AlphaFoldDB" id="A0A1E7FMX8"/>